<sequence length="252" mass="27560">MTDRGQQVSTELALDVALQLYAGGAESERVVTAAQRVGQHYGLERVELALTPKAVMISSWQQGQAVTLVKRLAGLGQDMHKVCQVELLCERCEQQELSLEEATRQLNQLDGWHWPRWAVALAMAPTCGAFAWLMGADLAGVAIAAVAAIMAMALRLWMTARGVNLLFNWAITAFVSTFLTRLPLGLSEHIDLVSAAVVLMLVPGFPMVDALTDMLRSHFGVGWARWVQASLMILAAAVGVASALHLLWWLEW</sequence>
<evidence type="ECO:0000256" key="5">
    <source>
        <dbReference type="ARBA" id="ARBA00023136"/>
    </source>
</evidence>
<accession>A0ABP9S2H0</accession>
<evidence type="ECO:0000256" key="1">
    <source>
        <dbReference type="ARBA" id="ARBA00004651"/>
    </source>
</evidence>
<keyword evidence="2" id="KW-1003">Cell membrane</keyword>
<feature type="domain" description="Threonine/serine exporter-like N-terminal" evidence="8">
    <location>
        <begin position="12"/>
        <end position="246"/>
    </location>
</feature>
<dbReference type="RefSeq" id="WP_345316308.1">
    <property type="nucleotide sequence ID" value="NZ_BAABLF010000007.1"/>
</dbReference>
<keyword evidence="3 7" id="KW-0812">Transmembrane</keyword>
<comment type="caution">
    <text evidence="9">The sequence shown here is derived from an EMBL/GenBank/DDBJ whole genome shotgun (WGS) entry which is preliminary data.</text>
</comment>
<proteinExistence type="inferred from homology"/>
<evidence type="ECO:0000313" key="9">
    <source>
        <dbReference type="EMBL" id="GAA5190027.1"/>
    </source>
</evidence>
<name>A0ABP9S2H0_9GAMM</name>
<dbReference type="EMBL" id="BAABLF010000007">
    <property type="protein sequence ID" value="GAA5190027.1"/>
    <property type="molecule type" value="Genomic_DNA"/>
</dbReference>
<feature type="transmembrane region" description="Helical" evidence="7">
    <location>
        <begin position="190"/>
        <end position="208"/>
    </location>
</feature>
<dbReference type="PANTHER" id="PTHR34390">
    <property type="entry name" value="UPF0442 PROTEIN YJJB-RELATED"/>
    <property type="match status" value="1"/>
</dbReference>
<evidence type="ECO:0000259" key="8">
    <source>
        <dbReference type="Pfam" id="PF06738"/>
    </source>
</evidence>
<dbReference type="InterPro" id="IPR050539">
    <property type="entry name" value="ThrE_Dicarb/AminoAcid_Exp"/>
</dbReference>
<reference evidence="10" key="1">
    <citation type="journal article" date="2019" name="Int. J. Syst. Evol. Microbiol.">
        <title>The Global Catalogue of Microorganisms (GCM) 10K type strain sequencing project: providing services to taxonomists for standard genome sequencing and annotation.</title>
        <authorList>
            <consortium name="The Broad Institute Genomics Platform"/>
            <consortium name="The Broad Institute Genome Sequencing Center for Infectious Disease"/>
            <person name="Wu L."/>
            <person name="Ma J."/>
        </authorList>
    </citation>
    <scope>NUCLEOTIDE SEQUENCE [LARGE SCALE GENOMIC DNA]</scope>
    <source>
        <strain evidence="10">JCM 18720</strain>
    </source>
</reference>
<dbReference type="InterPro" id="IPR010619">
    <property type="entry name" value="ThrE-like_N"/>
</dbReference>
<keyword evidence="10" id="KW-1185">Reference proteome</keyword>
<gene>
    <name evidence="9" type="ORF">GCM10025772_13750</name>
</gene>
<evidence type="ECO:0000256" key="2">
    <source>
        <dbReference type="ARBA" id="ARBA00022475"/>
    </source>
</evidence>
<keyword evidence="4 7" id="KW-1133">Transmembrane helix</keyword>
<evidence type="ECO:0000256" key="4">
    <source>
        <dbReference type="ARBA" id="ARBA00022989"/>
    </source>
</evidence>
<feature type="transmembrane region" description="Helical" evidence="7">
    <location>
        <begin position="165"/>
        <end position="184"/>
    </location>
</feature>
<feature type="transmembrane region" description="Helical" evidence="7">
    <location>
        <begin position="229"/>
        <end position="250"/>
    </location>
</feature>
<dbReference type="PANTHER" id="PTHR34390:SF2">
    <property type="entry name" value="SUCCINATE TRANSPORTER SUBUNIT YJJP-RELATED"/>
    <property type="match status" value="1"/>
</dbReference>
<evidence type="ECO:0000256" key="3">
    <source>
        <dbReference type="ARBA" id="ARBA00022692"/>
    </source>
</evidence>
<dbReference type="Proteomes" id="UP001501600">
    <property type="component" value="Unassembled WGS sequence"/>
</dbReference>
<evidence type="ECO:0000256" key="6">
    <source>
        <dbReference type="ARBA" id="ARBA00034125"/>
    </source>
</evidence>
<keyword evidence="5 7" id="KW-0472">Membrane</keyword>
<protein>
    <submittedName>
        <fullName evidence="9">Threonine/serine exporter ThrE family protein</fullName>
    </submittedName>
</protein>
<dbReference type="Pfam" id="PF06738">
    <property type="entry name" value="ThrE"/>
    <property type="match status" value="1"/>
</dbReference>
<feature type="transmembrane region" description="Helical" evidence="7">
    <location>
        <begin position="139"/>
        <end position="158"/>
    </location>
</feature>
<comment type="similarity">
    <text evidence="6">Belongs to the ThrE exporter (TC 2.A.79) family.</text>
</comment>
<comment type="subcellular location">
    <subcellularLocation>
        <location evidence="1">Cell membrane</location>
        <topology evidence="1">Multi-pass membrane protein</topology>
    </subcellularLocation>
</comment>
<organism evidence="9 10">
    <name type="scientific">Ferrimonas gelatinilytica</name>
    <dbReference type="NCBI Taxonomy" id="1255257"/>
    <lineage>
        <taxon>Bacteria</taxon>
        <taxon>Pseudomonadati</taxon>
        <taxon>Pseudomonadota</taxon>
        <taxon>Gammaproteobacteria</taxon>
        <taxon>Alteromonadales</taxon>
        <taxon>Ferrimonadaceae</taxon>
        <taxon>Ferrimonas</taxon>
    </lineage>
</organism>
<evidence type="ECO:0000313" key="10">
    <source>
        <dbReference type="Proteomes" id="UP001501600"/>
    </source>
</evidence>
<evidence type="ECO:0000256" key="7">
    <source>
        <dbReference type="SAM" id="Phobius"/>
    </source>
</evidence>